<dbReference type="InterPro" id="IPR003783">
    <property type="entry name" value="Regulatory_RecX"/>
</dbReference>
<dbReference type="InterPro" id="IPR053925">
    <property type="entry name" value="RecX_HTH_3rd"/>
</dbReference>
<dbReference type="Pfam" id="PF02631">
    <property type="entry name" value="RecX_HTH2"/>
    <property type="match status" value="1"/>
</dbReference>
<dbReference type="PANTHER" id="PTHR33602:SF1">
    <property type="entry name" value="REGULATORY PROTEIN RECX FAMILY PROTEIN"/>
    <property type="match status" value="1"/>
</dbReference>
<evidence type="ECO:0000259" key="6">
    <source>
        <dbReference type="Pfam" id="PF02631"/>
    </source>
</evidence>
<keyword evidence="4 5" id="KW-0963">Cytoplasm</keyword>
<dbReference type="RefSeq" id="WP_193736377.1">
    <property type="nucleotide sequence ID" value="NZ_CP063304.1"/>
</dbReference>
<evidence type="ECO:0000313" key="10">
    <source>
        <dbReference type="Proteomes" id="UP000593601"/>
    </source>
</evidence>
<sequence length="207" mass="24547">MMIQTIKPLTKKKSRVITEGQSDFVLYKSELSRYHIKEGMELSDATYEEIIEKVLKKRAKLRALHLLTAQDRTEHQLREKLKRDGHPDEVIDCAVDYVKSYHYIDDARYAKVYVRSMREKKSARWIRLELERKGVSESYILEALKPYEGESEVSVIENLVQRRAGEPHPIDEKEMRRLYGYLMRRGFNGSEVKKVLQGYREAESYHY</sequence>
<gene>
    <name evidence="5" type="primary">recX</name>
    <name evidence="9" type="ORF">INP51_03650</name>
</gene>
<comment type="subcellular location">
    <subcellularLocation>
        <location evidence="1 5">Cytoplasm</location>
    </subcellularLocation>
</comment>
<evidence type="ECO:0000256" key="5">
    <source>
        <dbReference type="HAMAP-Rule" id="MF_01114"/>
    </source>
</evidence>
<evidence type="ECO:0000256" key="4">
    <source>
        <dbReference type="ARBA" id="ARBA00022490"/>
    </source>
</evidence>
<comment type="similarity">
    <text evidence="2 5">Belongs to the RecX family.</text>
</comment>
<keyword evidence="10" id="KW-1185">Reference proteome</keyword>
<dbReference type="HAMAP" id="MF_01114">
    <property type="entry name" value="RecX"/>
    <property type="match status" value="1"/>
</dbReference>
<evidence type="ECO:0000313" key="9">
    <source>
        <dbReference type="EMBL" id="QOV20057.1"/>
    </source>
</evidence>
<organism evidence="9 10">
    <name type="scientific">Blautia liquoris</name>
    <dbReference type="NCBI Taxonomy" id="2779518"/>
    <lineage>
        <taxon>Bacteria</taxon>
        <taxon>Bacillati</taxon>
        <taxon>Bacillota</taxon>
        <taxon>Clostridia</taxon>
        <taxon>Lachnospirales</taxon>
        <taxon>Lachnospiraceae</taxon>
        <taxon>Blautia</taxon>
    </lineage>
</organism>
<dbReference type="EMBL" id="CP063304">
    <property type="protein sequence ID" value="QOV20057.1"/>
    <property type="molecule type" value="Genomic_DNA"/>
</dbReference>
<evidence type="ECO:0000256" key="3">
    <source>
        <dbReference type="ARBA" id="ARBA00018111"/>
    </source>
</evidence>
<dbReference type="KEGG" id="bliq:INP51_03650"/>
<dbReference type="AlphaFoldDB" id="A0A7M2RKF9"/>
<dbReference type="GO" id="GO:0005737">
    <property type="term" value="C:cytoplasm"/>
    <property type="evidence" value="ECO:0007669"/>
    <property type="project" value="UniProtKB-SubCell"/>
</dbReference>
<feature type="domain" description="RecX third three-helical" evidence="7">
    <location>
        <begin position="152"/>
        <end position="196"/>
    </location>
</feature>
<dbReference type="Pfam" id="PF21981">
    <property type="entry name" value="RecX_HTH3"/>
    <property type="match status" value="1"/>
</dbReference>
<protein>
    <recommendedName>
        <fullName evidence="3 5">Regulatory protein RecX</fullName>
    </recommendedName>
</protein>
<proteinExistence type="inferred from homology"/>
<dbReference type="InterPro" id="IPR036388">
    <property type="entry name" value="WH-like_DNA-bd_sf"/>
</dbReference>
<dbReference type="InterPro" id="IPR053924">
    <property type="entry name" value="RecX_HTH_2nd"/>
</dbReference>
<evidence type="ECO:0000259" key="8">
    <source>
        <dbReference type="Pfam" id="PF21982"/>
    </source>
</evidence>
<dbReference type="Proteomes" id="UP000593601">
    <property type="component" value="Chromosome"/>
</dbReference>
<dbReference type="PANTHER" id="PTHR33602">
    <property type="entry name" value="REGULATORY PROTEIN RECX FAMILY PROTEIN"/>
    <property type="match status" value="1"/>
</dbReference>
<feature type="domain" description="RecX second three-helical" evidence="6">
    <location>
        <begin position="105"/>
        <end position="144"/>
    </location>
</feature>
<comment type="function">
    <text evidence="5">Modulates RecA activity.</text>
</comment>
<name>A0A7M2RKF9_9FIRM</name>
<evidence type="ECO:0000259" key="7">
    <source>
        <dbReference type="Pfam" id="PF21981"/>
    </source>
</evidence>
<accession>A0A7M2RKF9</accession>
<dbReference type="Pfam" id="PF21982">
    <property type="entry name" value="RecX_HTH1"/>
    <property type="match status" value="1"/>
</dbReference>
<reference evidence="9 10" key="1">
    <citation type="submission" date="2020-10" db="EMBL/GenBank/DDBJ databases">
        <title>Blautia liquoris sp.nov., isolated from the mud in a fermentation cellar used for the production of Chinese strong-flavoured liquor.</title>
        <authorList>
            <person name="Lu L."/>
        </authorList>
    </citation>
    <scope>NUCLEOTIDE SEQUENCE [LARGE SCALE GENOMIC DNA]</scope>
    <source>
        <strain evidence="9 10">LZLJ-3</strain>
    </source>
</reference>
<evidence type="ECO:0000256" key="1">
    <source>
        <dbReference type="ARBA" id="ARBA00004496"/>
    </source>
</evidence>
<evidence type="ECO:0000256" key="2">
    <source>
        <dbReference type="ARBA" id="ARBA00009695"/>
    </source>
</evidence>
<dbReference type="GO" id="GO:0006282">
    <property type="term" value="P:regulation of DNA repair"/>
    <property type="evidence" value="ECO:0007669"/>
    <property type="project" value="UniProtKB-UniRule"/>
</dbReference>
<dbReference type="Gene3D" id="1.10.10.10">
    <property type="entry name" value="Winged helix-like DNA-binding domain superfamily/Winged helix DNA-binding domain"/>
    <property type="match status" value="3"/>
</dbReference>
<feature type="domain" description="RecX first three-helical" evidence="8">
    <location>
        <begin position="59"/>
        <end position="97"/>
    </location>
</feature>
<dbReference type="InterPro" id="IPR053926">
    <property type="entry name" value="RecX_HTH_1st"/>
</dbReference>